<dbReference type="PANTHER" id="PTHR35566">
    <property type="entry name" value="BLR3599 PROTEIN"/>
    <property type="match status" value="1"/>
</dbReference>
<reference evidence="1" key="1">
    <citation type="submission" date="2023-02" db="EMBL/GenBank/DDBJ databases">
        <title>Description of Roseinatronobacter alkalisoli sp. nov., an alkaliphilic bacerium isolated from soda soil.</title>
        <authorList>
            <person name="Wei W."/>
        </authorList>
    </citation>
    <scope>NUCLEOTIDE SEQUENCE</scope>
    <source>
        <strain evidence="1">HJB301</strain>
    </source>
</reference>
<keyword evidence="2" id="KW-1185">Reference proteome</keyword>
<dbReference type="PANTHER" id="PTHR35566:SF1">
    <property type="entry name" value="TYPE VI SECRETION SYSTEM BASEPLATE COMPONENT TSSK1"/>
    <property type="match status" value="1"/>
</dbReference>
<evidence type="ECO:0000313" key="2">
    <source>
        <dbReference type="Proteomes" id="UP001431784"/>
    </source>
</evidence>
<dbReference type="EMBL" id="JAQZSM010000011">
    <property type="protein sequence ID" value="MDD7971938.1"/>
    <property type="molecule type" value="Genomic_DNA"/>
</dbReference>
<dbReference type="RefSeq" id="WP_274352618.1">
    <property type="nucleotide sequence ID" value="NZ_JAQZSM010000011.1"/>
</dbReference>
<proteinExistence type="predicted"/>
<gene>
    <name evidence="1" type="primary">tssK</name>
    <name evidence="1" type="ORF">PUT78_12585</name>
</gene>
<evidence type="ECO:0000313" key="1">
    <source>
        <dbReference type="EMBL" id="MDD7971938.1"/>
    </source>
</evidence>
<accession>A0ABT5T9Z8</accession>
<name>A0ABT5T9Z8_9RHOB</name>
<dbReference type="InterPro" id="IPR010263">
    <property type="entry name" value="T6SS_TssK"/>
</dbReference>
<dbReference type="NCBIfam" id="TIGR03353">
    <property type="entry name" value="VI_chp_4"/>
    <property type="match status" value="1"/>
</dbReference>
<dbReference type="Proteomes" id="UP001431784">
    <property type="component" value="Unassembled WGS sequence"/>
</dbReference>
<protein>
    <submittedName>
        <fullName evidence="1">Type VI secretion system baseplate subunit TssK</fullName>
    </submittedName>
</protein>
<sequence length="444" mass="49842">MSWYSKLAWKEGLLLQPHHLQQHDRYVEKLIEARSHHMTPYPWGVAALEIDTDLSEQNLIGLRRAAGIMPDGLPFDCPGTSPLPTPVSVPEGAEGKYVWLTLPLAESNSREIGMDDEGSRATRYMLARERVADSAAAMRLEQDLDIAHPRLALEVRATPKPGFGCLALARIIEVRDKTILLDQSFAPPVLLIGAHPVVAGWLDRVVGWVETRLAALSRYAADPGTGGGLQAQDYSMLLLLNREIGLLRHLRASRYVHPERLYVTLLQLVGELWTFDPVRLCPEYPPYDHDALEDTFAPLLRDIQRLLSRDISRAIRLDLQQPVPNSYIAMVKDRNLFRDAAFVVEVAADKPLGQIQNQFPALCKIGPNTRMSQIVDSNLPGLELIHMPTPPRQIRAVTSHVYFTIDKRSDLWREFSTASAIGLHFAGDWPELDLEIWAIMENGS</sequence>
<dbReference type="Pfam" id="PF05936">
    <property type="entry name" value="T6SS_VasE"/>
    <property type="match status" value="1"/>
</dbReference>
<comment type="caution">
    <text evidence="1">The sequence shown here is derived from an EMBL/GenBank/DDBJ whole genome shotgun (WGS) entry which is preliminary data.</text>
</comment>
<organism evidence="1 2">
    <name type="scientific">Roseinatronobacter alkalisoli</name>
    <dbReference type="NCBI Taxonomy" id="3028235"/>
    <lineage>
        <taxon>Bacteria</taxon>
        <taxon>Pseudomonadati</taxon>
        <taxon>Pseudomonadota</taxon>
        <taxon>Alphaproteobacteria</taxon>
        <taxon>Rhodobacterales</taxon>
        <taxon>Paracoccaceae</taxon>
        <taxon>Roseinatronobacter</taxon>
    </lineage>
</organism>